<evidence type="ECO:0000259" key="2">
    <source>
        <dbReference type="SMART" id="SM00829"/>
    </source>
</evidence>
<dbReference type="Gene3D" id="3.90.180.10">
    <property type="entry name" value="Medium-chain alcohol dehydrogenases, catalytic domain"/>
    <property type="match status" value="1"/>
</dbReference>
<dbReference type="InterPro" id="IPR052100">
    <property type="entry name" value="SV-ATPase_mito-regulator"/>
</dbReference>
<organism evidence="3">
    <name type="scientific">Rhipicephalus zambeziensis</name>
    <dbReference type="NCBI Taxonomy" id="60191"/>
    <lineage>
        <taxon>Eukaryota</taxon>
        <taxon>Metazoa</taxon>
        <taxon>Ecdysozoa</taxon>
        <taxon>Arthropoda</taxon>
        <taxon>Chelicerata</taxon>
        <taxon>Arachnida</taxon>
        <taxon>Acari</taxon>
        <taxon>Parasitiformes</taxon>
        <taxon>Ixodida</taxon>
        <taxon>Ixodoidea</taxon>
        <taxon>Ixodidae</taxon>
        <taxon>Rhipicephalinae</taxon>
        <taxon>Rhipicephalus</taxon>
        <taxon>Rhipicephalus</taxon>
    </lineage>
</organism>
<dbReference type="EMBL" id="GFPF01012197">
    <property type="protein sequence ID" value="MAA23343.1"/>
    <property type="molecule type" value="Transcribed_RNA"/>
</dbReference>
<protein>
    <submittedName>
        <fullName evidence="3">Synaptic vesicle membrane protein VAT-1</fullName>
    </submittedName>
</protein>
<name>A0A224Z8V4_9ACAR</name>
<reference evidence="3" key="1">
    <citation type="journal article" date="2017" name="Parasit. Vectors">
        <title>Sialotranscriptomics of Rhipicephalus zambeziensis reveals intricate expression profiles of secretory proteins and suggests tight temporal transcriptional regulation during blood-feeding.</title>
        <authorList>
            <person name="de Castro M.H."/>
            <person name="de Klerk D."/>
            <person name="Pienaar R."/>
            <person name="Rees D.J.G."/>
            <person name="Mans B.J."/>
        </authorList>
    </citation>
    <scope>NUCLEOTIDE SEQUENCE</scope>
    <source>
        <tissue evidence="3">Salivary glands</tissue>
    </source>
</reference>
<dbReference type="InterPro" id="IPR013154">
    <property type="entry name" value="ADH-like_N"/>
</dbReference>
<evidence type="ECO:0000313" key="3">
    <source>
        <dbReference type="EMBL" id="MAA23343.1"/>
    </source>
</evidence>
<dbReference type="InterPro" id="IPR011032">
    <property type="entry name" value="GroES-like_sf"/>
</dbReference>
<dbReference type="GO" id="GO:0016491">
    <property type="term" value="F:oxidoreductase activity"/>
    <property type="evidence" value="ECO:0007669"/>
    <property type="project" value="UniProtKB-KW"/>
</dbReference>
<dbReference type="PANTHER" id="PTHR44054:SF1">
    <property type="entry name" value="SYNAPTIC VESICLE MEMBRANE PROTEIN VAT-1 HOMOLOG"/>
    <property type="match status" value="1"/>
</dbReference>
<keyword evidence="1" id="KW-0560">Oxidoreductase</keyword>
<dbReference type="SUPFAM" id="SSF50129">
    <property type="entry name" value="GroES-like"/>
    <property type="match status" value="1"/>
</dbReference>
<dbReference type="Gene3D" id="3.40.50.720">
    <property type="entry name" value="NAD(P)-binding Rossmann-like Domain"/>
    <property type="match status" value="1"/>
</dbReference>
<evidence type="ECO:0000256" key="1">
    <source>
        <dbReference type="ARBA" id="ARBA00023002"/>
    </source>
</evidence>
<dbReference type="Pfam" id="PF13602">
    <property type="entry name" value="ADH_zinc_N_2"/>
    <property type="match status" value="1"/>
</dbReference>
<dbReference type="SUPFAM" id="SSF51735">
    <property type="entry name" value="NAD(P)-binding Rossmann-fold domains"/>
    <property type="match status" value="1"/>
</dbReference>
<dbReference type="SMART" id="SM00829">
    <property type="entry name" value="PKS_ER"/>
    <property type="match status" value="1"/>
</dbReference>
<dbReference type="InterPro" id="IPR036291">
    <property type="entry name" value="NAD(P)-bd_dom_sf"/>
</dbReference>
<dbReference type="PANTHER" id="PTHR44054">
    <property type="entry name" value="SYNAPTIC VESICLE MEMBRANE PROTEIN VAT-1 HOMOLOG-LIKE"/>
    <property type="match status" value="1"/>
</dbReference>
<dbReference type="Pfam" id="PF08240">
    <property type="entry name" value="ADH_N"/>
    <property type="match status" value="1"/>
</dbReference>
<sequence length="355" mass="39476">MGEPSVRTEIVLTGFGGYDKLAVREAAYTTHSLLDDEVLVRVRACGANFADNYVRLGLYVHGNQRPPFVMGMEAAGDVIRVGSAVTRFKEGDRVMCWCFTYGLWTSVAALPERDCFAIPSGMSYSEAAAFPISYATAYLSICDFGGLRKGHKVLIQAAAGGVGWAATQLCHTVEDVTVYGTSSASKFSLTMQNGVNHPIDYHVEDFVDAVKRMEPKGVDIIMDCLSGGEFTRARALLKPMGRAIHIGISSMVWGQYFRPWKTFKTWWQTKLVNVYNLSKDSQAICGLSLATVSEREPQRMLDVMQHLTELYEQGKLKPHIDSEWPFAEVAKAMEQIVERRNVGKIILLPPEEQKK</sequence>
<dbReference type="InterPro" id="IPR020843">
    <property type="entry name" value="ER"/>
</dbReference>
<dbReference type="AlphaFoldDB" id="A0A224Z8V4"/>
<feature type="domain" description="Enoyl reductase (ER)" evidence="2">
    <location>
        <begin position="16"/>
        <end position="347"/>
    </location>
</feature>
<accession>A0A224Z8V4</accession>
<proteinExistence type="predicted"/>